<protein>
    <submittedName>
        <fullName evidence="1">Uncharacterized protein</fullName>
    </submittedName>
</protein>
<dbReference type="AlphaFoldDB" id="A0A6G1DSY5"/>
<name>A0A6G1DSY5_9ORYZ</name>
<evidence type="ECO:0000313" key="1">
    <source>
        <dbReference type="EMBL" id="KAF0915214.1"/>
    </source>
</evidence>
<sequence length="182" mass="20055">MECANDNILGNPHIEEHIVDEMDVSGHDESTVMEVTERNPDYFESEHIVVFHGTGQEVSGMEWASESIPGISQLKEQNADEMDLSEQDKAKSVAATENISTVGQKGPDVFVPNVGTTGRYEEQNADGPGMEWASESIPRISLHKEQNADEMDLSEQDKAKSIAATENISTVRKDQMDLITTC</sequence>
<gene>
    <name evidence="1" type="ORF">E2562_034589</name>
</gene>
<organism evidence="1 2">
    <name type="scientific">Oryza meyeriana var. granulata</name>
    <dbReference type="NCBI Taxonomy" id="110450"/>
    <lineage>
        <taxon>Eukaryota</taxon>
        <taxon>Viridiplantae</taxon>
        <taxon>Streptophyta</taxon>
        <taxon>Embryophyta</taxon>
        <taxon>Tracheophyta</taxon>
        <taxon>Spermatophyta</taxon>
        <taxon>Magnoliopsida</taxon>
        <taxon>Liliopsida</taxon>
        <taxon>Poales</taxon>
        <taxon>Poaceae</taxon>
        <taxon>BOP clade</taxon>
        <taxon>Oryzoideae</taxon>
        <taxon>Oryzeae</taxon>
        <taxon>Oryzinae</taxon>
        <taxon>Oryza</taxon>
        <taxon>Oryza meyeriana</taxon>
    </lineage>
</organism>
<accession>A0A6G1DSY5</accession>
<reference evidence="1 2" key="1">
    <citation type="submission" date="2019-11" db="EMBL/GenBank/DDBJ databases">
        <title>Whole genome sequence of Oryza granulata.</title>
        <authorList>
            <person name="Li W."/>
        </authorList>
    </citation>
    <scope>NUCLEOTIDE SEQUENCE [LARGE SCALE GENOMIC DNA]</scope>
    <source>
        <strain evidence="2">cv. Menghai</strain>
        <tissue evidence="1">Leaf</tissue>
    </source>
</reference>
<proteinExistence type="predicted"/>
<comment type="caution">
    <text evidence="1">The sequence shown here is derived from an EMBL/GenBank/DDBJ whole genome shotgun (WGS) entry which is preliminary data.</text>
</comment>
<keyword evidence="2" id="KW-1185">Reference proteome</keyword>
<dbReference type="Proteomes" id="UP000479710">
    <property type="component" value="Unassembled WGS sequence"/>
</dbReference>
<dbReference type="EMBL" id="SPHZ02000006">
    <property type="protein sequence ID" value="KAF0915214.1"/>
    <property type="molecule type" value="Genomic_DNA"/>
</dbReference>
<evidence type="ECO:0000313" key="2">
    <source>
        <dbReference type="Proteomes" id="UP000479710"/>
    </source>
</evidence>